<accession>A0AC35FDD7</accession>
<dbReference type="Proteomes" id="UP000887580">
    <property type="component" value="Unplaced"/>
</dbReference>
<evidence type="ECO:0000313" key="1">
    <source>
        <dbReference type="Proteomes" id="UP000887580"/>
    </source>
</evidence>
<proteinExistence type="predicted"/>
<reference evidence="2" key="1">
    <citation type="submission" date="2022-11" db="UniProtKB">
        <authorList>
            <consortium name="WormBaseParasite"/>
        </authorList>
    </citation>
    <scope>IDENTIFICATION</scope>
</reference>
<protein>
    <submittedName>
        <fullName evidence="2">Mitochondrial Rho GTPase</fullName>
    </submittedName>
</protein>
<evidence type="ECO:0000313" key="2">
    <source>
        <dbReference type="WBParaSite" id="PS1159_v2.g16348.t2"/>
    </source>
</evidence>
<sequence length="645" mass="73584">MPDTIGNLSVDVRILVLGDKGVGKTSLIMALVEDAFCEDVPARVERVLIPPDVTPERVVTAIVDYSSRTQDEKALIKEIENSNVICLVYSVDDEKTVERISEYWLKLIQSTLGSEHERPIILVGNKSDKTESTDNMDKVLPIMNEFIEIETCVECSAKTMKNISEIFYYAQKAVVYPIKPLYNAEDKELTPKCRKALVHIFKLSDFDNDGLLSDQELNEFQTRCFDMPLTDVAIEEVKRAVIAVNPKGVLDDCLTLDGFLHLHQLFIQRGRHETTWAILKRFGYDQNLRLRENYLYPTIRIPTGSSIELSQDGIQFLLSLFTKFDEDKDGCLSQTEMTSLFSVCPTMPWTAEQLNSIETTSVGWITLRGYMALWTMNAFLNVTQTMEHLAYLGFNLAFRNQLAALKITRDRRIDVQEKSTTRKVFQCHVIGSKDAGKTVFCRSFVGKNLLEIQRMNKKQMTPYVINSVNVKGQEKFLLLQEVDIYSSTDSLTTYETSADVICLLYDGTSPDSFSHCAQIYLRYFHRTKVPVLFVTTKRYFHRTKVPVLFVTTKVTGHYEVEQNFEMSPLEFCKVYGLPPPVRFPSSDIGRCDSPVFAVLATMAVYPHLKHVYHLFDSKLFSLPRITFGASMALLAGFLLYKNIYV</sequence>
<dbReference type="WBParaSite" id="PS1159_v2.g16348.t2">
    <property type="protein sequence ID" value="PS1159_v2.g16348.t2"/>
    <property type="gene ID" value="PS1159_v2.g16348"/>
</dbReference>
<name>A0AC35FDD7_9BILA</name>
<organism evidence="1 2">
    <name type="scientific">Panagrolaimus sp. PS1159</name>
    <dbReference type="NCBI Taxonomy" id="55785"/>
    <lineage>
        <taxon>Eukaryota</taxon>
        <taxon>Metazoa</taxon>
        <taxon>Ecdysozoa</taxon>
        <taxon>Nematoda</taxon>
        <taxon>Chromadorea</taxon>
        <taxon>Rhabditida</taxon>
        <taxon>Tylenchina</taxon>
        <taxon>Panagrolaimomorpha</taxon>
        <taxon>Panagrolaimoidea</taxon>
        <taxon>Panagrolaimidae</taxon>
        <taxon>Panagrolaimus</taxon>
    </lineage>
</organism>